<dbReference type="InterPro" id="IPR045325">
    <property type="entry name" value="TMEM70/TMEM186/TMEM223"/>
</dbReference>
<evidence type="ECO:0000256" key="1">
    <source>
        <dbReference type="SAM" id="Phobius"/>
    </source>
</evidence>
<evidence type="ECO:0000313" key="3">
    <source>
        <dbReference type="Proteomes" id="UP001221757"/>
    </source>
</evidence>
<keyword evidence="3" id="KW-1185">Reference proteome</keyword>
<feature type="transmembrane region" description="Helical" evidence="1">
    <location>
        <begin position="85"/>
        <end position="111"/>
    </location>
</feature>
<protein>
    <submittedName>
        <fullName evidence="2">Uncharacterized protein</fullName>
    </submittedName>
</protein>
<keyword evidence="1" id="KW-1133">Transmembrane helix</keyword>
<comment type="caution">
    <text evidence="2">The sequence shown here is derived from an EMBL/GenBank/DDBJ whole genome shotgun (WGS) entry which is preliminary data.</text>
</comment>
<keyword evidence="1" id="KW-0812">Transmembrane</keyword>
<dbReference type="GO" id="GO:0031966">
    <property type="term" value="C:mitochondrial membrane"/>
    <property type="evidence" value="ECO:0007669"/>
    <property type="project" value="TreeGrafter"/>
</dbReference>
<accession>A0AAD7H003</accession>
<dbReference type="AlphaFoldDB" id="A0AAD7H003"/>
<proteinExistence type="predicted"/>
<dbReference type="GO" id="GO:0033615">
    <property type="term" value="P:mitochondrial proton-transporting ATP synthase complex assembly"/>
    <property type="evidence" value="ECO:0007669"/>
    <property type="project" value="TreeGrafter"/>
</dbReference>
<gene>
    <name evidence="2" type="ORF">B0H17DRAFT_1030588</name>
</gene>
<dbReference type="PANTHER" id="PTHR13281">
    <property type="entry name" value="TRANSMEMBRANE PROTEIN 70, MITOCHONDRIAL"/>
    <property type="match status" value="1"/>
</dbReference>
<keyword evidence="1" id="KW-0472">Membrane</keyword>
<sequence>MLRQSLRCRPPLLQTRLPRLPSLTPLPSRRPESTVAPVSISPDKVLYRGPLTNTFKRLKLFSLSSFTLSVAISPFLFAIETHLPWSARAALAVTAITTSGVSTSIIAWAGASYVTTLRITKAPASDTVEQLELTTLTLRLRPRITRVFDPLFVVPTTRPFAKWELAQLVLLPPHLRNTTPGQEETVAETTDAAGSVLGRWVVKWGEGGEGACHQVGSVVRYFNVHEELLPRVERSESGADSPAFPAQFPAS</sequence>
<dbReference type="InterPro" id="IPR009724">
    <property type="entry name" value="TMEM70"/>
</dbReference>
<dbReference type="PANTHER" id="PTHR13281:SF0">
    <property type="entry name" value="TRANSMEMBRANE PROTEIN 70, MITOCHONDRIAL"/>
    <property type="match status" value="1"/>
</dbReference>
<dbReference type="Pfam" id="PF06979">
    <property type="entry name" value="TMEM70"/>
    <property type="match status" value="1"/>
</dbReference>
<dbReference type="Proteomes" id="UP001221757">
    <property type="component" value="Unassembled WGS sequence"/>
</dbReference>
<dbReference type="EMBL" id="JARKIE010000003">
    <property type="protein sequence ID" value="KAJ7708698.1"/>
    <property type="molecule type" value="Genomic_DNA"/>
</dbReference>
<reference evidence="2" key="1">
    <citation type="submission" date="2023-03" db="EMBL/GenBank/DDBJ databases">
        <title>Massive genome expansion in bonnet fungi (Mycena s.s.) driven by repeated elements and novel gene families across ecological guilds.</title>
        <authorList>
            <consortium name="Lawrence Berkeley National Laboratory"/>
            <person name="Harder C.B."/>
            <person name="Miyauchi S."/>
            <person name="Viragh M."/>
            <person name="Kuo A."/>
            <person name="Thoen E."/>
            <person name="Andreopoulos B."/>
            <person name="Lu D."/>
            <person name="Skrede I."/>
            <person name="Drula E."/>
            <person name="Henrissat B."/>
            <person name="Morin E."/>
            <person name="Kohler A."/>
            <person name="Barry K."/>
            <person name="LaButti K."/>
            <person name="Morin E."/>
            <person name="Salamov A."/>
            <person name="Lipzen A."/>
            <person name="Mereny Z."/>
            <person name="Hegedus B."/>
            <person name="Baldrian P."/>
            <person name="Stursova M."/>
            <person name="Weitz H."/>
            <person name="Taylor A."/>
            <person name="Grigoriev I.V."/>
            <person name="Nagy L.G."/>
            <person name="Martin F."/>
            <person name="Kauserud H."/>
        </authorList>
    </citation>
    <scope>NUCLEOTIDE SEQUENCE</scope>
    <source>
        <strain evidence="2">CBHHK067</strain>
    </source>
</reference>
<evidence type="ECO:0000313" key="2">
    <source>
        <dbReference type="EMBL" id="KAJ7708698.1"/>
    </source>
</evidence>
<name>A0AAD7H003_MYCRO</name>
<organism evidence="2 3">
    <name type="scientific">Mycena rosella</name>
    <name type="common">Pink bonnet</name>
    <name type="synonym">Agaricus rosellus</name>
    <dbReference type="NCBI Taxonomy" id="1033263"/>
    <lineage>
        <taxon>Eukaryota</taxon>
        <taxon>Fungi</taxon>
        <taxon>Dikarya</taxon>
        <taxon>Basidiomycota</taxon>
        <taxon>Agaricomycotina</taxon>
        <taxon>Agaricomycetes</taxon>
        <taxon>Agaricomycetidae</taxon>
        <taxon>Agaricales</taxon>
        <taxon>Marasmiineae</taxon>
        <taxon>Mycenaceae</taxon>
        <taxon>Mycena</taxon>
    </lineage>
</organism>
<feature type="transmembrane region" description="Helical" evidence="1">
    <location>
        <begin position="60"/>
        <end position="79"/>
    </location>
</feature>